<organism evidence="5 6">
    <name type="scientific">Microbacterium hominis</name>
    <dbReference type="NCBI Taxonomy" id="162426"/>
    <lineage>
        <taxon>Bacteria</taxon>
        <taxon>Bacillati</taxon>
        <taxon>Actinomycetota</taxon>
        <taxon>Actinomycetes</taxon>
        <taxon>Micrococcales</taxon>
        <taxon>Microbacteriaceae</taxon>
        <taxon>Microbacterium</taxon>
    </lineage>
</organism>
<sequence length="233" mass="24471">MLPHEALVEAYALEDRTTPRIRMNFVSSIDGAATVAGRSADLGGETDRAVMQVLRAMCDVILVGAGTVRAEGYGGTRVEGEDAAWRRAAGLTGQPRLAVVSRALDLDAAHPFFTEAVVRPLVVTCATAPADRRAALGAVADVLVCGEASVDLAAARERLEGLGMPQILCEGGPHLFGALHAADLVDELCLTLSPRLAGGEAGRILRGGAERVTDMGLAGLLREGDWLFLRYAR</sequence>
<keyword evidence="2" id="KW-0521">NADP</keyword>
<dbReference type="Proteomes" id="UP000502498">
    <property type="component" value="Chromosome"/>
</dbReference>
<keyword evidence="3" id="KW-0560">Oxidoreductase</keyword>
<evidence type="ECO:0000256" key="2">
    <source>
        <dbReference type="ARBA" id="ARBA00022857"/>
    </source>
</evidence>
<dbReference type="PANTHER" id="PTHR38011">
    <property type="entry name" value="DIHYDROFOLATE REDUCTASE FAMILY PROTEIN (AFU_ORTHOLOGUE AFUA_8G06820)"/>
    <property type="match status" value="1"/>
</dbReference>
<name>A0A7D4QBU1_9MICO</name>
<evidence type="ECO:0000256" key="3">
    <source>
        <dbReference type="ARBA" id="ARBA00023002"/>
    </source>
</evidence>
<accession>A0A7D4QBU1</accession>
<evidence type="ECO:0000256" key="1">
    <source>
        <dbReference type="ARBA" id="ARBA00005104"/>
    </source>
</evidence>
<dbReference type="Pfam" id="PF01872">
    <property type="entry name" value="RibD_C"/>
    <property type="match status" value="1"/>
</dbReference>
<dbReference type="GO" id="GO:0009231">
    <property type="term" value="P:riboflavin biosynthetic process"/>
    <property type="evidence" value="ECO:0007669"/>
    <property type="project" value="InterPro"/>
</dbReference>
<dbReference type="Gene3D" id="3.40.430.10">
    <property type="entry name" value="Dihydrofolate Reductase, subunit A"/>
    <property type="match status" value="1"/>
</dbReference>
<dbReference type="SUPFAM" id="SSF53597">
    <property type="entry name" value="Dihydrofolate reductase-like"/>
    <property type="match status" value="1"/>
</dbReference>
<reference evidence="5 6" key="1">
    <citation type="submission" date="2020-05" db="EMBL/GenBank/DDBJ databases">
        <title>Strain PA2F3 complete genome.</title>
        <authorList>
            <person name="Kim Y.-S."/>
            <person name="Kim S.-J."/>
            <person name="Jung H.-k."/>
            <person name="Kim S.-E."/>
            <person name="Kim K.-H."/>
        </authorList>
    </citation>
    <scope>NUCLEOTIDE SEQUENCE [LARGE SCALE GENOMIC DNA]</scope>
    <source>
        <strain evidence="5 6">PA2F3</strain>
    </source>
</reference>
<dbReference type="PANTHER" id="PTHR38011:SF7">
    <property type="entry name" value="2,5-DIAMINO-6-RIBOSYLAMINO-4(3H)-PYRIMIDINONE 5'-PHOSPHATE REDUCTASE"/>
    <property type="match status" value="1"/>
</dbReference>
<comment type="pathway">
    <text evidence="1">Cofactor biosynthesis; riboflavin biosynthesis.</text>
</comment>
<dbReference type="InterPro" id="IPR002734">
    <property type="entry name" value="RibDG_C"/>
</dbReference>
<dbReference type="NCBIfam" id="NF010663">
    <property type="entry name" value="PRK14059.1-1"/>
    <property type="match status" value="1"/>
</dbReference>
<dbReference type="GO" id="GO:0008703">
    <property type="term" value="F:5-amino-6-(5-phosphoribosylamino)uracil reductase activity"/>
    <property type="evidence" value="ECO:0007669"/>
    <property type="project" value="InterPro"/>
</dbReference>
<dbReference type="RefSeq" id="WP_172989278.1">
    <property type="nucleotide sequence ID" value="NZ_CP054038.1"/>
</dbReference>
<feature type="domain" description="Bacterial bifunctional deaminase-reductase C-terminal" evidence="4">
    <location>
        <begin position="19"/>
        <end position="212"/>
    </location>
</feature>
<gene>
    <name evidence="5" type="ORF">HQM25_05195</name>
</gene>
<dbReference type="InterPro" id="IPR050765">
    <property type="entry name" value="Riboflavin_Biosynth_HTPR"/>
</dbReference>
<dbReference type="AlphaFoldDB" id="A0A7D4QBU1"/>
<evidence type="ECO:0000313" key="5">
    <source>
        <dbReference type="EMBL" id="QKJ18837.1"/>
    </source>
</evidence>
<evidence type="ECO:0000313" key="6">
    <source>
        <dbReference type="Proteomes" id="UP000502498"/>
    </source>
</evidence>
<dbReference type="InterPro" id="IPR024072">
    <property type="entry name" value="DHFR-like_dom_sf"/>
</dbReference>
<dbReference type="EMBL" id="CP054038">
    <property type="protein sequence ID" value="QKJ18837.1"/>
    <property type="molecule type" value="Genomic_DNA"/>
</dbReference>
<proteinExistence type="predicted"/>
<evidence type="ECO:0000259" key="4">
    <source>
        <dbReference type="Pfam" id="PF01872"/>
    </source>
</evidence>
<protein>
    <submittedName>
        <fullName evidence="5">Pyrimidine reductase family protein</fullName>
    </submittedName>
</protein>